<comment type="caution">
    <text evidence="1">The sequence shown here is derived from an EMBL/GenBank/DDBJ whole genome shotgun (WGS) entry which is preliminary data.</text>
</comment>
<evidence type="ECO:0000313" key="2">
    <source>
        <dbReference type="Proteomes" id="UP000310263"/>
    </source>
</evidence>
<dbReference type="EMBL" id="SRYE01000002">
    <property type="protein sequence ID" value="TGY62736.1"/>
    <property type="molecule type" value="Genomic_DNA"/>
</dbReference>
<dbReference type="OrthoDB" id="361760at2"/>
<gene>
    <name evidence="1" type="ORF">E5334_04865</name>
</gene>
<dbReference type="RefSeq" id="WP_136012463.1">
    <property type="nucleotide sequence ID" value="NZ_SRYE01000002.1"/>
</dbReference>
<evidence type="ECO:0000313" key="1">
    <source>
        <dbReference type="EMBL" id="TGY62736.1"/>
    </source>
</evidence>
<name>A0A4S2F1G2_9ACTN</name>
<dbReference type="AlphaFoldDB" id="A0A4S2F1G2"/>
<dbReference type="Proteomes" id="UP000310263">
    <property type="component" value="Unassembled WGS sequence"/>
</dbReference>
<reference evidence="1 2" key="1">
    <citation type="submission" date="2019-04" db="EMBL/GenBank/DDBJ databases">
        <title>Microbes associate with the intestines of laboratory mice.</title>
        <authorList>
            <person name="Navarre W."/>
            <person name="Wong E."/>
            <person name="Huang K."/>
            <person name="Tropini C."/>
            <person name="Ng K."/>
            <person name="Yu B."/>
        </authorList>
    </citation>
    <scope>NUCLEOTIDE SEQUENCE [LARGE SCALE GENOMIC DNA]</scope>
    <source>
        <strain evidence="1 2">NM07_P-09</strain>
    </source>
</reference>
<accession>A0A4S2F1G2</accession>
<keyword evidence="2" id="KW-1185">Reference proteome</keyword>
<organism evidence="1 2">
    <name type="scientific">Muricaecibacterium torontonense</name>
    <dbReference type="NCBI Taxonomy" id="3032871"/>
    <lineage>
        <taxon>Bacteria</taxon>
        <taxon>Bacillati</taxon>
        <taxon>Actinomycetota</taxon>
        <taxon>Coriobacteriia</taxon>
        <taxon>Coriobacteriales</taxon>
        <taxon>Atopobiaceae</taxon>
        <taxon>Muricaecibacterium</taxon>
    </lineage>
</organism>
<proteinExistence type="predicted"/>
<protein>
    <submittedName>
        <fullName evidence="1">Uncharacterized protein</fullName>
    </submittedName>
</protein>
<sequence length="105" mass="11891">MSRDALFSTPAEKAFHQQQASLLLPEEIQALLDAAPSEQERCHRRQILEDILARQLRDGLRSCAPLPDRAKQFAPFDALTGYEELVQSVCEEDARFGFWTPDTMG</sequence>